<feature type="compositionally biased region" description="Polar residues" evidence="1">
    <location>
        <begin position="61"/>
        <end position="76"/>
    </location>
</feature>
<sequence length="94" mass="10797">MVHNLVFPSTLTEEELHLKKMFELLRKIVSVNLNGTFEKTSSRYRFTQKNAKNCENEHGNVGTTMVIPSSNSSTSKMKPKKEARLSILKLMLKR</sequence>
<dbReference type="AlphaFoldDB" id="A0A915L7C6"/>
<feature type="region of interest" description="Disordered" evidence="1">
    <location>
        <begin position="55"/>
        <end position="81"/>
    </location>
</feature>
<organism evidence="2 3">
    <name type="scientific">Romanomermis culicivorax</name>
    <name type="common">Nematode worm</name>
    <dbReference type="NCBI Taxonomy" id="13658"/>
    <lineage>
        <taxon>Eukaryota</taxon>
        <taxon>Metazoa</taxon>
        <taxon>Ecdysozoa</taxon>
        <taxon>Nematoda</taxon>
        <taxon>Enoplea</taxon>
        <taxon>Dorylaimia</taxon>
        <taxon>Mermithida</taxon>
        <taxon>Mermithoidea</taxon>
        <taxon>Mermithidae</taxon>
        <taxon>Romanomermis</taxon>
    </lineage>
</organism>
<reference evidence="3" key="1">
    <citation type="submission" date="2022-11" db="UniProtKB">
        <authorList>
            <consortium name="WormBaseParasite"/>
        </authorList>
    </citation>
    <scope>IDENTIFICATION</scope>
</reference>
<dbReference type="Proteomes" id="UP000887565">
    <property type="component" value="Unplaced"/>
</dbReference>
<evidence type="ECO:0000313" key="3">
    <source>
        <dbReference type="WBParaSite" id="nRc.2.0.1.t47010-RA"/>
    </source>
</evidence>
<evidence type="ECO:0000256" key="1">
    <source>
        <dbReference type="SAM" id="MobiDB-lite"/>
    </source>
</evidence>
<evidence type="ECO:0000313" key="2">
    <source>
        <dbReference type="Proteomes" id="UP000887565"/>
    </source>
</evidence>
<keyword evidence="2" id="KW-1185">Reference proteome</keyword>
<accession>A0A915L7C6</accession>
<name>A0A915L7C6_ROMCU</name>
<protein>
    <submittedName>
        <fullName evidence="3">Uncharacterized protein</fullName>
    </submittedName>
</protein>
<dbReference type="WBParaSite" id="nRc.2.0.1.t47010-RA">
    <property type="protein sequence ID" value="nRc.2.0.1.t47010-RA"/>
    <property type="gene ID" value="nRc.2.0.1.g47010"/>
</dbReference>
<proteinExistence type="predicted"/>